<gene>
    <name evidence="1" type="ORF">KIH39_02650</name>
</gene>
<dbReference type="RefSeq" id="WP_213497728.1">
    <property type="nucleotide sequence ID" value="NZ_CP074694.1"/>
</dbReference>
<evidence type="ECO:0000313" key="2">
    <source>
        <dbReference type="Proteomes" id="UP000676194"/>
    </source>
</evidence>
<name>A0A8E6B955_9BACT</name>
<proteinExistence type="predicted"/>
<dbReference type="InterPro" id="IPR021889">
    <property type="entry name" value="DUF3500"/>
</dbReference>
<sequence>MKLLKFLGVAFLIFGLTRVSMIGQQRAPVGNQMTVAAEKFLATLPEDLRKKATFDFDSKERTGWYFTPQQKDKMFTRKGVRFEEMSKESQEAALGLLKTGTSEKGYKQATTIMSLENVLKDLEKNGVNVRNPNWYFVSVFGTPSKTGSWGWRLEGHHMSVNFTVEQGQVKSVTPFFFGANPAEVKSGDRKGLRTLPEVEDLARDLFKSLDESQQKEALQTKLFPEIPEAVTSAKPVQTVGISGEKLNATQKAKLKDLIQAYTNRIPAEVAEYEWKAINTSGGVDKVYFAYAGTTESGKPYTYHIVGPTFQVEFLNVQADGSNNPANHIHSVWRHLPSDFGL</sequence>
<evidence type="ECO:0000313" key="1">
    <source>
        <dbReference type="EMBL" id="QVL32838.1"/>
    </source>
</evidence>
<accession>A0A8E6B955</accession>
<dbReference type="PANTHER" id="PTHR37489">
    <property type="entry name" value="DUF3500 DOMAIN-CONTAINING PROTEIN"/>
    <property type="match status" value="1"/>
</dbReference>
<dbReference type="EMBL" id="CP074694">
    <property type="protein sequence ID" value="QVL32838.1"/>
    <property type="molecule type" value="Genomic_DNA"/>
</dbReference>
<dbReference type="KEGG" id="tsph:KIH39_02650"/>
<dbReference type="Pfam" id="PF12006">
    <property type="entry name" value="DUF3500"/>
    <property type="match status" value="1"/>
</dbReference>
<organism evidence="1 2">
    <name type="scientific">Telmatocola sphagniphila</name>
    <dbReference type="NCBI Taxonomy" id="1123043"/>
    <lineage>
        <taxon>Bacteria</taxon>
        <taxon>Pseudomonadati</taxon>
        <taxon>Planctomycetota</taxon>
        <taxon>Planctomycetia</taxon>
        <taxon>Gemmatales</taxon>
        <taxon>Gemmataceae</taxon>
    </lineage>
</organism>
<dbReference type="AlphaFoldDB" id="A0A8E6B955"/>
<keyword evidence="2" id="KW-1185">Reference proteome</keyword>
<dbReference type="PANTHER" id="PTHR37489:SF1">
    <property type="entry name" value="DUF3500 DOMAIN-CONTAINING PROTEIN"/>
    <property type="match status" value="1"/>
</dbReference>
<reference evidence="1" key="1">
    <citation type="submission" date="2021-05" db="EMBL/GenBank/DDBJ databases">
        <title>Complete genome sequence of the cellulolytic planctomycete Telmatocola sphagniphila SP2T and characterization of the first cellulase from planctomycetes.</title>
        <authorList>
            <person name="Rakitin A.L."/>
            <person name="Beletsky A.V."/>
            <person name="Naumoff D.G."/>
            <person name="Kulichevskaya I.S."/>
            <person name="Mardanov A.V."/>
            <person name="Ravin N.V."/>
            <person name="Dedysh S.N."/>
        </authorList>
    </citation>
    <scope>NUCLEOTIDE SEQUENCE</scope>
    <source>
        <strain evidence="1">SP2T</strain>
    </source>
</reference>
<dbReference type="Proteomes" id="UP000676194">
    <property type="component" value="Chromosome"/>
</dbReference>
<protein>
    <submittedName>
        <fullName evidence="1">DUF3500 domain-containing protein</fullName>
    </submittedName>
</protein>